<comment type="caution">
    <text evidence="3">The sequence shown here is derived from an EMBL/GenBank/DDBJ whole genome shotgun (WGS) entry which is preliminary data.</text>
</comment>
<reference evidence="3" key="2">
    <citation type="submission" date="2023-01" db="EMBL/GenBank/DDBJ databases">
        <title>Draft genome sequence of Pseudoalteromonas tetraodonis strain NBRC 103034.</title>
        <authorList>
            <person name="Sun Q."/>
            <person name="Mori K."/>
        </authorList>
    </citation>
    <scope>NUCLEOTIDE SEQUENCE</scope>
    <source>
        <strain evidence="3">NBRC 103034</strain>
    </source>
</reference>
<feature type="chain" id="PRO_5041238550" description="Thioredoxin-like fold domain-containing protein" evidence="1">
    <location>
        <begin position="21"/>
        <end position="273"/>
    </location>
</feature>
<keyword evidence="4" id="KW-1185">Reference proteome</keyword>
<dbReference type="PANTHER" id="PTHR35272">
    <property type="entry name" value="THIOL:DISULFIDE INTERCHANGE PROTEIN DSBC-RELATED"/>
    <property type="match status" value="1"/>
</dbReference>
<dbReference type="SUPFAM" id="SSF52833">
    <property type="entry name" value="Thioredoxin-like"/>
    <property type="match status" value="1"/>
</dbReference>
<evidence type="ECO:0000259" key="2">
    <source>
        <dbReference type="Pfam" id="PF13098"/>
    </source>
</evidence>
<keyword evidence="1" id="KW-0732">Signal</keyword>
<name>A0AA37S2S0_9GAMM</name>
<dbReference type="InterPro" id="IPR051470">
    <property type="entry name" value="Thiol:disulfide_interchange"/>
</dbReference>
<protein>
    <recommendedName>
        <fullName evidence="2">Thioredoxin-like fold domain-containing protein</fullName>
    </recommendedName>
</protein>
<dbReference type="PANTHER" id="PTHR35272:SF3">
    <property type="entry name" value="THIOL:DISULFIDE INTERCHANGE PROTEIN DSBC"/>
    <property type="match status" value="1"/>
</dbReference>
<dbReference type="InterPro" id="IPR012336">
    <property type="entry name" value="Thioredoxin-like_fold"/>
</dbReference>
<sequence>MKKLLIALFAFTLSPSIVKAVEIDPQLQSALRSFKALTRLEIKGVSRTPTTGMFALYTNNGPMLINHTGQLLYSKDQSFHADVKGAITGKKHLEIRAEALSEINEDNVIVIKKGSGSKRVVVNTALDCPYCLKQEKLLAAQDNLDVTLLLVPSVLDKQNWPILEKVMCSADRAAAWHDYMLNQVVPQNSGKCYWSDNFSFLGQTIYTSTVLRTFGTPQMIYGDGKVQNFREETPLGLVPTFGKNQKNLFDSKSIKTAYFSDEVYKTKKKLFNW</sequence>
<dbReference type="AlphaFoldDB" id="A0AA37S2S0"/>
<gene>
    <name evidence="3" type="ORF">GCM10007914_15320</name>
</gene>
<dbReference type="RefSeq" id="WP_096038878.1">
    <property type="nucleotide sequence ID" value="NZ_BJXY01000034.1"/>
</dbReference>
<reference evidence="3" key="1">
    <citation type="journal article" date="2014" name="Int. J. Syst. Evol. Microbiol.">
        <title>Complete genome sequence of Corynebacterium casei LMG S-19264T (=DSM 44701T), isolated from a smear-ripened cheese.</title>
        <authorList>
            <consortium name="US DOE Joint Genome Institute (JGI-PGF)"/>
            <person name="Walter F."/>
            <person name="Albersmeier A."/>
            <person name="Kalinowski J."/>
            <person name="Ruckert C."/>
        </authorList>
    </citation>
    <scope>NUCLEOTIDE SEQUENCE</scope>
    <source>
        <strain evidence="3">NBRC 103034</strain>
    </source>
</reference>
<evidence type="ECO:0000313" key="4">
    <source>
        <dbReference type="Proteomes" id="UP001161408"/>
    </source>
</evidence>
<dbReference type="EMBL" id="BSNE01000011">
    <property type="protein sequence ID" value="GLQ02651.1"/>
    <property type="molecule type" value="Genomic_DNA"/>
</dbReference>
<evidence type="ECO:0000313" key="3">
    <source>
        <dbReference type="EMBL" id="GLQ02651.1"/>
    </source>
</evidence>
<dbReference type="Gene3D" id="3.40.30.10">
    <property type="entry name" value="Glutaredoxin"/>
    <property type="match status" value="1"/>
</dbReference>
<proteinExistence type="predicted"/>
<organism evidence="3 4">
    <name type="scientific">Pseudoalteromonas tetraodonis GFC</name>
    <dbReference type="NCBI Taxonomy" id="1315271"/>
    <lineage>
        <taxon>Bacteria</taxon>
        <taxon>Pseudomonadati</taxon>
        <taxon>Pseudomonadota</taxon>
        <taxon>Gammaproteobacteria</taxon>
        <taxon>Alteromonadales</taxon>
        <taxon>Pseudoalteromonadaceae</taxon>
        <taxon>Pseudoalteromonas</taxon>
    </lineage>
</organism>
<feature type="domain" description="Thioredoxin-like fold" evidence="2">
    <location>
        <begin position="113"/>
        <end position="225"/>
    </location>
</feature>
<dbReference type="Pfam" id="PF13098">
    <property type="entry name" value="Thioredoxin_2"/>
    <property type="match status" value="1"/>
</dbReference>
<accession>A0AA37S2S0</accession>
<evidence type="ECO:0000256" key="1">
    <source>
        <dbReference type="SAM" id="SignalP"/>
    </source>
</evidence>
<dbReference type="Proteomes" id="UP001161408">
    <property type="component" value="Unassembled WGS sequence"/>
</dbReference>
<feature type="signal peptide" evidence="1">
    <location>
        <begin position="1"/>
        <end position="20"/>
    </location>
</feature>
<dbReference type="InterPro" id="IPR036249">
    <property type="entry name" value="Thioredoxin-like_sf"/>
</dbReference>